<feature type="transmembrane region" description="Helical" evidence="6">
    <location>
        <begin position="101"/>
        <end position="123"/>
    </location>
</feature>
<feature type="transmembrane region" description="Helical" evidence="6">
    <location>
        <begin position="214"/>
        <end position="232"/>
    </location>
</feature>
<dbReference type="EMBL" id="JAVRRF010000027">
    <property type="protein sequence ID" value="KAK5053006.1"/>
    <property type="molecule type" value="Genomic_DNA"/>
</dbReference>
<dbReference type="InterPro" id="IPR049326">
    <property type="entry name" value="Rhodopsin_dom_fungi"/>
</dbReference>
<evidence type="ECO:0000256" key="3">
    <source>
        <dbReference type="ARBA" id="ARBA00022989"/>
    </source>
</evidence>
<feature type="transmembrane region" description="Helical" evidence="6">
    <location>
        <begin position="177"/>
        <end position="202"/>
    </location>
</feature>
<proteinExistence type="inferred from homology"/>
<dbReference type="Pfam" id="PF10791">
    <property type="entry name" value="F1F0-ATPsyn_F"/>
    <property type="match status" value="1"/>
</dbReference>
<keyword evidence="2 6" id="KW-0812">Transmembrane</keyword>
<evidence type="ECO:0000256" key="2">
    <source>
        <dbReference type="ARBA" id="ARBA00022692"/>
    </source>
</evidence>
<feature type="domain" description="Rhodopsin" evidence="7">
    <location>
        <begin position="41"/>
        <end position="250"/>
    </location>
</feature>
<dbReference type="PANTHER" id="PTHR33048:SF55">
    <property type="entry name" value="INTEGRAL MEMBRANE PROTEIN"/>
    <property type="match status" value="1"/>
</dbReference>
<feature type="transmembrane region" description="Helical" evidence="6">
    <location>
        <begin position="23"/>
        <end position="44"/>
    </location>
</feature>
<evidence type="ECO:0000256" key="1">
    <source>
        <dbReference type="ARBA" id="ARBA00004141"/>
    </source>
</evidence>
<dbReference type="InterPro" id="IPR019727">
    <property type="entry name" value="ATP_synth_F0_fsu_mt_fun"/>
</dbReference>
<gene>
    <name evidence="8" type="ORF">LTR69_009576</name>
</gene>
<dbReference type="Pfam" id="PF20684">
    <property type="entry name" value="Fung_rhodopsin"/>
    <property type="match status" value="1"/>
</dbReference>
<evidence type="ECO:0000256" key="5">
    <source>
        <dbReference type="ARBA" id="ARBA00038359"/>
    </source>
</evidence>
<reference evidence="8 9" key="1">
    <citation type="submission" date="2023-08" db="EMBL/GenBank/DDBJ databases">
        <title>Black Yeasts Isolated from many extreme environments.</title>
        <authorList>
            <person name="Coleine C."/>
            <person name="Stajich J.E."/>
            <person name="Selbmann L."/>
        </authorList>
    </citation>
    <scope>NUCLEOTIDE SEQUENCE [LARGE SCALE GENOMIC DNA]</scope>
    <source>
        <strain evidence="8 9">CCFEE 6328</strain>
    </source>
</reference>
<evidence type="ECO:0000256" key="6">
    <source>
        <dbReference type="SAM" id="Phobius"/>
    </source>
</evidence>
<keyword evidence="4 6" id="KW-0472">Membrane</keyword>
<keyword evidence="3 6" id="KW-1133">Transmembrane helix</keyword>
<sequence length="332" mass="36370">MTADVSPDCTIINYGLGGQGAHLAIPSIIAPVLAFVLVLNRIYWRFNLVGRLGPDDLWTSLALGFFIAQCGSTIAAVNFGYGRPMSTMSSKQASQALKCFFLLQVFYKLTINCTKLSILFLYLRIFTDRVWFGRICRGLVALVLCACVSFTTATILQCNPIAGAWTRWITRSSCVNIYALWYSNAIYNILTDLIIVVMVPPVIFKLKLPMRQKLALIVVFGLGVIVCVASISRLTTLYSSANGNDPTLKMSFVIRRGVSTLVPPKVANPSGLGAAKNAQRMAKIAKFYEQLPKGPAPNRAPSGPLGWYQAKYFGKNPSAARTLMVVAVTNEY</sequence>
<protein>
    <recommendedName>
        <fullName evidence="7">Rhodopsin domain-containing protein</fullName>
    </recommendedName>
</protein>
<comment type="caution">
    <text evidence="8">The sequence shown here is derived from an EMBL/GenBank/DDBJ whole genome shotgun (WGS) entry which is preliminary data.</text>
</comment>
<keyword evidence="9" id="KW-1185">Reference proteome</keyword>
<comment type="subcellular location">
    <subcellularLocation>
        <location evidence="1">Membrane</location>
        <topology evidence="1">Multi-pass membrane protein</topology>
    </subcellularLocation>
</comment>
<evidence type="ECO:0000313" key="9">
    <source>
        <dbReference type="Proteomes" id="UP001345691"/>
    </source>
</evidence>
<feature type="transmembrane region" description="Helical" evidence="6">
    <location>
        <begin position="56"/>
        <end position="81"/>
    </location>
</feature>
<evidence type="ECO:0000313" key="8">
    <source>
        <dbReference type="EMBL" id="KAK5053006.1"/>
    </source>
</evidence>
<dbReference type="PANTHER" id="PTHR33048">
    <property type="entry name" value="PTH11-LIKE INTEGRAL MEMBRANE PROTEIN (AFU_ORTHOLOGUE AFUA_5G11245)"/>
    <property type="match status" value="1"/>
</dbReference>
<feature type="transmembrane region" description="Helical" evidence="6">
    <location>
        <begin position="135"/>
        <end position="157"/>
    </location>
</feature>
<evidence type="ECO:0000256" key="4">
    <source>
        <dbReference type="ARBA" id="ARBA00023136"/>
    </source>
</evidence>
<comment type="similarity">
    <text evidence="5">Belongs to the SAT4 family.</text>
</comment>
<accession>A0ABR0J0J7</accession>
<dbReference type="InterPro" id="IPR052337">
    <property type="entry name" value="SAT4-like"/>
</dbReference>
<evidence type="ECO:0000259" key="7">
    <source>
        <dbReference type="Pfam" id="PF20684"/>
    </source>
</evidence>
<name>A0ABR0J0J7_9EURO</name>
<organism evidence="8 9">
    <name type="scientific">Exophiala sideris</name>
    <dbReference type="NCBI Taxonomy" id="1016849"/>
    <lineage>
        <taxon>Eukaryota</taxon>
        <taxon>Fungi</taxon>
        <taxon>Dikarya</taxon>
        <taxon>Ascomycota</taxon>
        <taxon>Pezizomycotina</taxon>
        <taxon>Eurotiomycetes</taxon>
        <taxon>Chaetothyriomycetidae</taxon>
        <taxon>Chaetothyriales</taxon>
        <taxon>Herpotrichiellaceae</taxon>
        <taxon>Exophiala</taxon>
    </lineage>
</organism>
<dbReference type="Proteomes" id="UP001345691">
    <property type="component" value="Unassembled WGS sequence"/>
</dbReference>